<dbReference type="Proteomes" id="UP000824238">
    <property type="component" value="Unassembled WGS sequence"/>
</dbReference>
<protein>
    <submittedName>
        <fullName evidence="1">Uncharacterized protein</fullName>
    </submittedName>
</protein>
<accession>A0A9D1DJH2</accession>
<comment type="caution">
    <text evidence="1">The sequence shown here is derived from an EMBL/GenBank/DDBJ whole genome shotgun (WGS) entry which is preliminary data.</text>
</comment>
<evidence type="ECO:0000313" key="1">
    <source>
        <dbReference type="EMBL" id="HIR54059.1"/>
    </source>
</evidence>
<reference evidence="1" key="2">
    <citation type="journal article" date="2021" name="PeerJ">
        <title>Extensive microbial diversity within the chicken gut microbiome revealed by metagenomics and culture.</title>
        <authorList>
            <person name="Gilroy R."/>
            <person name="Ravi A."/>
            <person name="Getino M."/>
            <person name="Pursley I."/>
            <person name="Horton D.L."/>
            <person name="Alikhan N.F."/>
            <person name="Baker D."/>
            <person name="Gharbi K."/>
            <person name="Hall N."/>
            <person name="Watson M."/>
            <person name="Adriaenssens E.M."/>
            <person name="Foster-Nyarko E."/>
            <person name="Jarju S."/>
            <person name="Secka A."/>
            <person name="Antonio M."/>
            <person name="Oren A."/>
            <person name="Chaudhuri R.R."/>
            <person name="La Ragione R."/>
            <person name="Hildebrand F."/>
            <person name="Pallen M.J."/>
        </authorList>
    </citation>
    <scope>NUCLEOTIDE SEQUENCE</scope>
    <source>
        <strain evidence="1">ChiGjej3B3-7149</strain>
    </source>
</reference>
<sequence length="128" mass="14047">MAQAKNIRLYTPAGEKIDDLALAEDYLAADKAGPFRVGRRALYYRDGGLKRYCIPLEQIDHAFTRVVACATHCCCGKMDLNTFRLVVCGGGRELAAVYTETESFVDDTQALLKARIPGLKLGYTAPAQ</sequence>
<dbReference type="AlphaFoldDB" id="A0A9D1DJH2"/>
<proteinExistence type="predicted"/>
<name>A0A9D1DJH2_9FIRM</name>
<evidence type="ECO:0000313" key="2">
    <source>
        <dbReference type="Proteomes" id="UP000824238"/>
    </source>
</evidence>
<organism evidence="1 2">
    <name type="scientific">Candidatus Scatomorpha intestinigallinarum</name>
    <dbReference type="NCBI Taxonomy" id="2840923"/>
    <lineage>
        <taxon>Bacteria</taxon>
        <taxon>Bacillati</taxon>
        <taxon>Bacillota</taxon>
        <taxon>Clostridia</taxon>
        <taxon>Eubacteriales</taxon>
        <taxon>Candidatus Scatomorpha</taxon>
    </lineage>
</organism>
<dbReference type="EMBL" id="DVHH01000010">
    <property type="protein sequence ID" value="HIR54059.1"/>
    <property type="molecule type" value="Genomic_DNA"/>
</dbReference>
<gene>
    <name evidence="1" type="ORF">IAD36_00425</name>
</gene>
<reference evidence="1" key="1">
    <citation type="submission" date="2020-10" db="EMBL/GenBank/DDBJ databases">
        <authorList>
            <person name="Gilroy R."/>
        </authorList>
    </citation>
    <scope>NUCLEOTIDE SEQUENCE</scope>
    <source>
        <strain evidence="1">ChiGjej3B3-7149</strain>
    </source>
</reference>